<keyword evidence="2" id="KW-1185">Reference proteome</keyword>
<dbReference type="HOGENOM" id="CLU_1377913_0_0_1"/>
<evidence type="ECO:0000313" key="2">
    <source>
        <dbReference type="Proteomes" id="UP000027195"/>
    </source>
</evidence>
<organism evidence="1 2">
    <name type="scientific">Botryobasidium botryosum (strain FD-172 SS1)</name>
    <dbReference type="NCBI Taxonomy" id="930990"/>
    <lineage>
        <taxon>Eukaryota</taxon>
        <taxon>Fungi</taxon>
        <taxon>Dikarya</taxon>
        <taxon>Basidiomycota</taxon>
        <taxon>Agaricomycotina</taxon>
        <taxon>Agaricomycetes</taxon>
        <taxon>Cantharellales</taxon>
        <taxon>Botryobasidiaceae</taxon>
        <taxon>Botryobasidium</taxon>
    </lineage>
</organism>
<gene>
    <name evidence="1" type="ORF">BOTBODRAFT_462486</name>
</gene>
<proteinExistence type="predicted"/>
<dbReference type="AlphaFoldDB" id="A0A067MH34"/>
<protein>
    <submittedName>
        <fullName evidence="1">Uncharacterized protein</fullName>
    </submittedName>
</protein>
<name>A0A067MH34_BOTB1</name>
<sequence length="198" mass="21504">MVHVLITPASTPSAVPSVENLDFCAPQHTTRTQRTDQKRMISGSAHSTWPLHFDTCTAPAYILSAVDASCHPHIANFALSSSTLTMLPYIGKEECLGAFNANTYLLPTMSFYPSQTTTRSERSNLGHACKLPTVSRYETSPSRSRSAVPAPQTFPVPLIQVSTPGPSTTMPKKEKRQTLRTILGTSKAVSPLGKFELV</sequence>
<accession>A0A067MH34</accession>
<dbReference type="Proteomes" id="UP000027195">
    <property type="component" value="Unassembled WGS sequence"/>
</dbReference>
<dbReference type="InParanoid" id="A0A067MH34"/>
<dbReference type="EMBL" id="KL198060">
    <property type="protein sequence ID" value="KDQ11222.1"/>
    <property type="molecule type" value="Genomic_DNA"/>
</dbReference>
<reference evidence="2" key="1">
    <citation type="journal article" date="2014" name="Proc. Natl. Acad. Sci. U.S.A.">
        <title>Extensive sampling of basidiomycete genomes demonstrates inadequacy of the white-rot/brown-rot paradigm for wood decay fungi.</title>
        <authorList>
            <person name="Riley R."/>
            <person name="Salamov A.A."/>
            <person name="Brown D.W."/>
            <person name="Nagy L.G."/>
            <person name="Floudas D."/>
            <person name="Held B.W."/>
            <person name="Levasseur A."/>
            <person name="Lombard V."/>
            <person name="Morin E."/>
            <person name="Otillar R."/>
            <person name="Lindquist E.A."/>
            <person name="Sun H."/>
            <person name="LaButti K.M."/>
            <person name="Schmutz J."/>
            <person name="Jabbour D."/>
            <person name="Luo H."/>
            <person name="Baker S.E."/>
            <person name="Pisabarro A.G."/>
            <person name="Walton J.D."/>
            <person name="Blanchette R.A."/>
            <person name="Henrissat B."/>
            <person name="Martin F."/>
            <person name="Cullen D."/>
            <person name="Hibbett D.S."/>
            <person name="Grigoriev I.V."/>
        </authorList>
    </citation>
    <scope>NUCLEOTIDE SEQUENCE [LARGE SCALE GENOMIC DNA]</scope>
    <source>
        <strain evidence="2">FD-172 SS1</strain>
    </source>
</reference>
<evidence type="ECO:0000313" key="1">
    <source>
        <dbReference type="EMBL" id="KDQ11222.1"/>
    </source>
</evidence>